<evidence type="ECO:0000313" key="9">
    <source>
        <dbReference type="EMBL" id="MFB5190786.1"/>
    </source>
</evidence>
<dbReference type="Proteomes" id="UP001579974">
    <property type="component" value="Unassembled WGS sequence"/>
</dbReference>
<evidence type="ECO:0000256" key="6">
    <source>
        <dbReference type="ARBA" id="ARBA00023136"/>
    </source>
</evidence>
<dbReference type="InterPro" id="IPR029044">
    <property type="entry name" value="Nucleotide-diphossugar_trans"/>
</dbReference>
<dbReference type="CDD" id="cd04187">
    <property type="entry name" value="DPM1_like_bac"/>
    <property type="match status" value="1"/>
</dbReference>
<dbReference type="EMBL" id="JBDXSU010000007">
    <property type="protein sequence ID" value="MFB5190786.1"/>
    <property type="molecule type" value="Genomic_DNA"/>
</dbReference>
<dbReference type="RefSeq" id="WP_275474444.1">
    <property type="nucleotide sequence ID" value="NZ_CP162940.1"/>
</dbReference>
<comment type="subcellular location">
    <subcellularLocation>
        <location evidence="1">Membrane</location>
        <topology evidence="1">Multi-pass membrane protein</topology>
    </subcellularLocation>
</comment>
<proteinExistence type="predicted"/>
<feature type="transmembrane region" description="Helical" evidence="7">
    <location>
        <begin position="289"/>
        <end position="315"/>
    </location>
</feature>
<comment type="caution">
    <text evidence="9">The sequence shown here is derived from an EMBL/GenBank/DDBJ whole genome shotgun (WGS) entry which is preliminary data.</text>
</comment>
<dbReference type="SUPFAM" id="SSF53448">
    <property type="entry name" value="Nucleotide-diphospho-sugar transferases"/>
    <property type="match status" value="1"/>
</dbReference>
<dbReference type="Pfam" id="PF00535">
    <property type="entry name" value="Glycos_transf_2"/>
    <property type="match status" value="1"/>
</dbReference>
<feature type="domain" description="Glycosyltransferase 2-like" evidence="8">
    <location>
        <begin position="32"/>
        <end position="192"/>
    </location>
</feature>
<dbReference type="InterPro" id="IPR050256">
    <property type="entry name" value="Glycosyltransferase_2"/>
</dbReference>
<accession>A0ABV5AFE7</accession>
<dbReference type="Gene3D" id="3.90.550.10">
    <property type="entry name" value="Spore Coat Polysaccharide Biosynthesis Protein SpsA, Chain A"/>
    <property type="match status" value="1"/>
</dbReference>
<keyword evidence="5 7" id="KW-1133">Transmembrane helix</keyword>
<keyword evidence="10" id="KW-1185">Reference proteome</keyword>
<gene>
    <name evidence="9" type="ORF">KKP3000_004272</name>
</gene>
<reference evidence="9 10" key="1">
    <citation type="journal article" date="2024" name="Int. J. Mol. Sci.">
        <title>Exploration of Alicyclobacillus spp. Genome in Search of Antibiotic Resistance.</title>
        <authorList>
            <person name="Bucka-Kolendo J."/>
            <person name="Kiousi D.E."/>
            <person name="Dekowska A."/>
            <person name="Mikolajczuk-Szczyrba A."/>
            <person name="Karadedos D.M."/>
            <person name="Michael P."/>
            <person name="Galanis A."/>
            <person name="Sokolowska B."/>
        </authorList>
    </citation>
    <scope>NUCLEOTIDE SEQUENCE [LARGE SCALE GENOMIC DNA]</scope>
    <source>
        <strain evidence="9 10">KKP 3000</strain>
    </source>
</reference>
<dbReference type="PANTHER" id="PTHR48090">
    <property type="entry name" value="UNDECAPRENYL-PHOSPHATE 4-DEOXY-4-FORMAMIDO-L-ARABINOSE TRANSFERASE-RELATED"/>
    <property type="match status" value="1"/>
</dbReference>
<organism evidence="9 10">
    <name type="scientific">Alicyclobacillus fastidiosus</name>
    <dbReference type="NCBI Taxonomy" id="392011"/>
    <lineage>
        <taxon>Bacteria</taxon>
        <taxon>Bacillati</taxon>
        <taxon>Bacillota</taxon>
        <taxon>Bacilli</taxon>
        <taxon>Bacillales</taxon>
        <taxon>Alicyclobacillaceae</taxon>
        <taxon>Alicyclobacillus</taxon>
    </lineage>
</organism>
<protein>
    <submittedName>
        <fullName evidence="9">Glycosyltransferase family 2 protein</fullName>
        <ecNumber evidence="9">2.4.-.-</ecNumber>
    </submittedName>
</protein>
<feature type="transmembrane region" description="Helical" evidence="7">
    <location>
        <begin position="256"/>
        <end position="277"/>
    </location>
</feature>
<dbReference type="GO" id="GO:0016757">
    <property type="term" value="F:glycosyltransferase activity"/>
    <property type="evidence" value="ECO:0007669"/>
    <property type="project" value="UniProtKB-KW"/>
</dbReference>
<evidence type="ECO:0000256" key="1">
    <source>
        <dbReference type="ARBA" id="ARBA00004141"/>
    </source>
</evidence>
<keyword evidence="4 7" id="KW-0812">Transmembrane</keyword>
<keyword evidence="2 9" id="KW-0328">Glycosyltransferase</keyword>
<evidence type="ECO:0000313" key="10">
    <source>
        <dbReference type="Proteomes" id="UP001579974"/>
    </source>
</evidence>
<evidence type="ECO:0000256" key="4">
    <source>
        <dbReference type="ARBA" id="ARBA00022692"/>
    </source>
</evidence>
<keyword evidence="6 7" id="KW-0472">Membrane</keyword>
<evidence type="ECO:0000256" key="3">
    <source>
        <dbReference type="ARBA" id="ARBA00022679"/>
    </source>
</evidence>
<name>A0ABV5AFE7_9BACL</name>
<dbReference type="PANTHER" id="PTHR48090:SF1">
    <property type="entry name" value="PROPHAGE BACTOPRENOL GLUCOSYL TRANSFERASE HOMOLOG"/>
    <property type="match status" value="1"/>
</dbReference>
<evidence type="ECO:0000259" key="8">
    <source>
        <dbReference type="Pfam" id="PF00535"/>
    </source>
</evidence>
<dbReference type="EC" id="2.4.-.-" evidence="9"/>
<sequence length="344" mass="38579">MNTPARSTVQYPVQSNCERLTDSRENERVRYSVVIPVYNEQEVLDTTYDRVKAVMDTLGEPYELVFVNDGSKDGSREILERLSAASQSVKVLNFSRNFGHQVAISAGMDYASGDAVIVIDADLQDPPELILKMVEAWRQGNDVVYAKRTVRQGETLFKRWTAALFYRFLRLLTDVDIPVDTGDFRLIDRKVCDVMKGLKEKSRFVRGLVSWVGFRQTAVEYVRDRRFAGETKYPLKRMLRLSTDAITSFSEKPLKMAMYVGAMLSLTSIVALVCALCEPLFTGRGVSGLFALGAVVVFVNSILLIAVGILGQYVARIHDEARGRPLYILDSQPGLEEESRHGGV</sequence>
<dbReference type="InterPro" id="IPR001173">
    <property type="entry name" value="Glyco_trans_2-like"/>
</dbReference>
<evidence type="ECO:0000256" key="5">
    <source>
        <dbReference type="ARBA" id="ARBA00022989"/>
    </source>
</evidence>
<evidence type="ECO:0000256" key="7">
    <source>
        <dbReference type="SAM" id="Phobius"/>
    </source>
</evidence>
<keyword evidence="3 9" id="KW-0808">Transferase</keyword>
<evidence type="ECO:0000256" key="2">
    <source>
        <dbReference type="ARBA" id="ARBA00022676"/>
    </source>
</evidence>